<dbReference type="SUPFAM" id="SSF52172">
    <property type="entry name" value="CheY-like"/>
    <property type="match status" value="1"/>
</dbReference>
<evidence type="ECO:0000256" key="2">
    <source>
        <dbReference type="PROSITE-ProRule" id="PRU00169"/>
    </source>
</evidence>
<dbReference type="AlphaFoldDB" id="A0A2P6AT56"/>
<dbReference type="Gene3D" id="3.40.50.2300">
    <property type="match status" value="1"/>
</dbReference>
<dbReference type="GO" id="GO:0032993">
    <property type="term" value="C:protein-DNA complex"/>
    <property type="evidence" value="ECO:0007669"/>
    <property type="project" value="TreeGrafter"/>
</dbReference>
<feature type="domain" description="Response regulatory" evidence="4">
    <location>
        <begin position="4"/>
        <end position="117"/>
    </location>
</feature>
<dbReference type="GO" id="GO:0000976">
    <property type="term" value="F:transcription cis-regulatory region binding"/>
    <property type="evidence" value="ECO:0007669"/>
    <property type="project" value="TreeGrafter"/>
</dbReference>
<dbReference type="GO" id="GO:0006355">
    <property type="term" value="P:regulation of DNA-templated transcription"/>
    <property type="evidence" value="ECO:0007669"/>
    <property type="project" value="InterPro"/>
</dbReference>
<dbReference type="PANTHER" id="PTHR48111:SF50">
    <property type="entry name" value="KDP OPERON TRANSCRIPTIONAL REGULATORY PROTEIN KDPE"/>
    <property type="match status" value="1"/>
</dbReference>
<dbReference type="SMART" id="SM00862">
    <property type="entry name" value="Trans_reg_C"/>
    <property type="match status" value="1"/>
</dbReference>
<evidence type="ECO:0000313" key="6">
    <source>
        <dbReference type="EMBL" id="PQA44788.1"/>
    </source>
</evidence>
<comment type="caution">
    <text evidence="6">The sequence shown here is derived from an EMBL/GenBank/DDBJ whole genome shotgun (WGS) entry which is preliminary data.</text>
</comment>
<keyword evidence="1 3" id="KW-0238">DNA-binding</keyword>
<organism evidence="6 7">
    <name type="scientific">Amnimonas aquatica</name>
    <dbReference type="NCBI Taxonomy" id="2094561"/>
    <lineage>
        <taxon>Bacteria</taxon>
        <taxon>Pseudomonadati</taxon>
        <taxon>Pseudomonadota</taxon>
        <taxon>Gammaproteobacteria</taxon>
        <taxon>Moraxellales</taxon>
        <taxon>Moraxellaceae</taxon>
        <taxon>Amnimonas</taxon>
    </lineage>
</organism>
<dbReference type="PANTHER" id="PTHR48111">
    <property type="entry name" value="REGULATOR OF RPOS"/>
    <property type="match status" value="1"/>
</dbReference>
<dbReference type="Pfam" id="PF00072">
    <property type="entry name" value="Response_reg"/>
    <property type="match status" value="1"/>
</dbReference>
<evidence type="ECO:0008006" key="8">
    <source>
        <dbReference type="Google" id="ProtNLM"/>
    </source>
</evidence>
<feature type="modified residue" description="4-aspartylphosphate" evidence="2">
    <location>
        <position position="53"/>
    </location>
</feature>
<dbReference type="PROSITE" id="PS51755">
    <property type="entry name" value="OMPR_PHOB"/>
    <property type="match status" value="1"/>
</dbReference>
<feature type="DNA-binding region" description="OmpR/PhoB-type" evidence="3">
    <location>
        <begin position="127"/>
        <end position="226"/>
    </location>
</feature>
<dbReference type="InterPro" id="IPR011006">
    <property type="entry name" value="CheY-like_superfamily"/>
</dbReference>
<evidence type="ECO:0000256" key="1">
    <source>
        <dbReference type="ARBA" id="ARBA00023125"/>
    </source>
</evidence>
<dbReference type="Gene3D" id="1.10.10.10">
    <property type="entry name" value="Winged helix-like DNA-binding domain superfamily/Winged helix DNA-binding domain"/>
    <property type="match status" value="1"/>
</dbReference>
<name>A0A2P6AT56_9GAMM</name>
<dbReference type="GO" id="GO:0000156">
    <property type="term" value="F:phosphorelay response regulator activity"/>
    <property type="evidence" value="ECO:0007669"/>
    <property type="project" value="TreeGrafter"/>
</dbReference>
<sequence>MSVDILVVEDEPGLSRMLATTLSAQGYTVTTAMRADEALARVAVDDPALILLDLGLPDRDGLSLLPQLKARCQAQVIIVSARAQESEKIAALDAGAEDYLTKPFSVAELLARLRVAKRRRQEAEPVSQRYRVGELEIDLEQRLVVLAGEAVKLTPKEFQLLAILAQSGGRVVTHAQLLQAIWGRHHSDDTHYLRIYLRQLRQKLERDPGEPRYLLTEPGVGYRLAAE</sequence>
<evidence type="ECO:0000313" key="7">
    <source>
        <dbReference type="Proteomes" id="UP000243900"/>
    </source>
</evidence>
<accession>A0A2P6AT56</accession>
<dbReference type="EMBL" id="PTQZ01000081">
    <property type="protein sequence ID" value="PQA44788.1"/>
    <property type="molecule type" value="Genomic_DNA"/>
</dbReference>
<dbReference type="SMART" id="SM00448">
    <property type="entry name" value="REC"/>
    <property type="match status" value="1"/>
</dbReference>
<dbReference type="RefSeq" id="WP_105191923.1">
    <property type="nucleotide sequence ID" value="NZ_PTQZ01000081.1"/>
</dbReference>
<evidence type="ECO:0000256" key="3">
    <source>
        <dbReference type="PROSITE-ProRule" id="PRU01091"/>
    </source>
</evidence>
<dbReference type="PROSITE" id="PS50110">
    <property type="entry name" value="RESPONSE_REGULATORY"/>
    <property type="match status" value="1"/>
</dbReference>
<dbReference type="Proteomes" id="UP000243900">
    <property type="component" value="Unassembled WGS sequence"/>
</dbReference>
<dbReference type="InterPro" id="IPR039420">
    <property type="entry name" value="WalR-like"/>
</dbReference>
<feature type="domain" description="OmpR/PhoB-type" evidence="5">
    <location>
        <begin position="127"/>
        <end position="226"/>
    </location>
</feature>
<dbReference type="CDD" id="cd00383">
    <property type="entry name" value="trans_reg_C"/>
    <property type="match status" value="1"/>
</dbReference>
<dbReference type="Pfam" id="PF00486">
    <property type="entry name" value="Trans_reg_C"/>
    <property type="match status" value="1"/>
</dbReference>
<dbReference type="InterPro" id="IPR001867">
    <property type="entry name" value="OmpR/PhoB-type_DNA-bd"/>
</dbReference>
<dbReference type="GO" id="GO:0005829">
    <property type="term" value="C:cytosol"/>
    <property type="evidence" value="ECO:0007669"/>
    <property type="project" value="TreeGrafter"/>
</dbReference>
<dbReference type="InterPro" id="IPR036388">
    <property type="entry name" value="WH-like_DNA-bd_sf"/>
</dbReference>
<gene>
    <name evidence="6" type="ORF">C5O18_04765</name>
</gene>
<dbReference type="InterPro" id="IPR001789">
    <property type="entry name" value="Sig_transdc_resp-reg_receiver"/>
</dbReference>
<evidence type="ECO:0000259" key="5">
    <source>
        <dbReference type="PROSITE" id="PS51755"/>
    </source>
</evidence>
<evidence type="ECO:0000259" key="4">
    <source>
        <dbReference type="PROSITE" id="PS50110"/>
    </source>
</evidence>
<dbReference type="Gene3D" id="6.10.250.690">
    <property type="match status" value="1"/>
</dbReference>
<proteinExistence type="predicted"/>
<keyword evidence="7" id="KW-1185">Reference proteome</keyword>
<reference evidence="7" key="1">
    <citation type="submission" date="2018-02" db="EMBL/GenBank/DDBJ databases">
        <title>Genome sequencing of Solimonas sp. HR-BB.</title>
        <authorList>
            <person name="Lee Y."/>
            <person name="Jeon C.O."/>
        </authorList>
    </citation>
    <scope>NUCLEOTIDE SEQUENCE [LARGE SCALE GENOMIC DNA]</scope>
    <source>
        <strain evidence="7">HR-E</strain>
    </source>
</reference>
<protein>
    <recommendedName>
        <fullName evidence="8">DNA-binding response regulator</fullName>
    </recommendedName>
</protein>
<dbReference type="FunFam" id="1.10.10.10:FF:000210">
    <property type="entry name" value="Winged-helix transcriptional response regulator KdpE"/>
    <property type="match status" value="1"/>
</dbReference>
<dbReference type="OrthoDB" id="9802426at2"/>
<keyword evidence="2" id="KW-0597">Phosphoprotein</keyword>